<feature type="compositionally biased region" description="Basic and acidic residues" evidence="1">
    <location>
        <begin position="163"/>
        <end position="186"/>
    </location>
</feature>
<name>A0AAV2G7B6_9ROSI</name>
<accession>A0AAV2G7B6</accession>
<reference evidence="2 3" key="1">
    <citation type="submission" date="2024-04" db="EMBL/GenBank/DDBJ databases">
        <authorList>
            <person name="Fracassetti M."/>
        </authorList>
    </citation>
    <scope>NUCLEOTIDE SEQUENCE [LARGE SCALE GENOMIC DNA]</scope>
</reference>
<keyword evidence="3" id="KW-1185">Reference proteome</keyword>
<dbReference type="EMBL" id="OZ034821">
    <property type="protein sequence ID" value="CAL1405470.1"/>
    <property type="molecule type" value="Genomic_DNA"/>
</dbReference>
<sequence>MDKLVDGFEKRTKMWQLFFSMEADIGKLLAMLAMFDPDEEGLAKEATSDLLPLEISTAAPTAPSVPLPPTQAASSIDEQEAPCVVVAIATVSSPTTAEGSTKIPAIENFVTTSSKKGDLAADASLTLALPIIKVLKLAPPPLSENPLPRNLRGGSSGRRSRTRNLEGKSELKEHPHLIGRDPENRVVEKMIDTCRGTPQGRPTK</sequence>
<feature type="region of interest" description="Disordered" evidence="1">
    <location>
        <begin position="140"/>
        <end position="186"/>
    </location>
</feature>
<dbReference type="Proteomes" id="UP001497516">
    <property type="component" value="Chromosome 8"/>
</dbReference>
<gene>
    <name evidence="2" type="ORF">LTRI10_LOCUS45255</name>
</gene>
<protein>
    <submittedName>
        <fullName evidence="2">Uncharacterized protein</fullName>
    </submittedName>
</protein>
<evidence type="ECO:0000313" key="2">
    <source>
        <dbReference type="EMBL" id="CAL1405470.1"/>
    </source>
</evidence>
<evidence type="ECO:0000256" key="1">
    <source>
        <dbReference type="SAM" id="MobiDB-lite"/>
    </source>
</evidence>
<proteinExistence type="predicted"/>
<dbReference type="AlphaFoldDB" id="A0AAV2G7B6"/>
<evidence type="ECO:0000313" key="3">
    <source>
        <dbReference type="Proteomes" id="UP001497516"/>
    </source>
</evidence>
<organism evidence="2 3">
    <name type="scientific">Linum trigynum</name>
    <dbReference type="NCBI Taxonomy" id="586398"/>
    <lineage>
        <taxon>Eukaryota</taxon>
        <taxon>Viridiplantae</taxon>
        <taxon>Streptophyta</taxon>
        <taxon>Embryophyta</taxon>
        <taxon>Tracheophyta</taxon>
        <taxon>Spermatophyta</taxon>
        <taxon>Magnoliopsida</taxon>
        <taxon>eudicotyledons</taxon>
        <taxon>Gunneridae</taxon>
        <taxon>Pentapetalae</taxon>
        <taxon>rosids</taxon>
        <taxon>fabids</taxon>
        <taxon>Malpighiales</taxon>
        <taxon>Linaceae</taxon>
        <taxon>Linum</taxon>
    </lineage>
</organism>